<evidence type="ECO:0000256" key="1">
    <source>
        <dbReference type="ARBA" id="ARBA00023015"/>
    </source>
</evidence>
<dbReference type="PANTHER" id="PTHR30146">
    <property type="entry name" value="LACI-RELATED TRANSCRIPTIONAL REPRESSOR"/>
    <property type="match status" value="1"/>
</dbReference>
<dbReference type="InterPro" id="IPR046335">
    <property type="entry name" value="LacI/GalR-like_sensor"/>
</dbReference>
<dbReference type="EMBL" id="FOQZ01000009">
    <property type="protein sequence ID" value="SFI77087.1"/>
    <property type="molecule type" value="Genomic_DNA"/>
</dbReference>
<dbReference type="Pfam" id="PF00356">
    <property type="entry name" value="LacI"/>
    <property type="match status" value="1"/>
</dbReference>
<evidence type="ECO:0000313" key="5">
    <source>
        <dbReference type="EMBL" id="SFI77087.1"/>
    </source>
</evidence>
<dbReference type="SMART" id="SM00354">
    <property type="entry name" value="HTH_LACI"/>
    <property type="match status" value="1"/>
</dbReference>
<reference evidence="5 6" key="1">
    <citation type="submission" date="2016-10" db="EMBL/GenBank/DDBJ databases">
        <authorList>
            <person name="Varghese N."/>
            <person name="Submissions S."/>
        </authorList>
    </citation>
    <scope>NUCLEOTIDE SEQUENCE [LARGE SCALE GENOMIC DNA]</scope>
    <source>
        <strain evidence="5 6">UNC380MFSha3.1</strain>
    </source>
</reference>
<name>A0A7Z7D1N5_9MICO</name>
<feature type="domain" description="HTH lacI-type" evidence="4">
    <location>
        <begin position="17"/>
        <end position="71"/>
    </location>
</feature>
<dbReference type="InterPro" id="IPR028082">
    <property type="entry name" value="Peripla_BP_I"/>
</dbReference>
<dbReference type="CDD" id="cd01392">
    <property type="entry name" value="HTH_LacI"/>
    <property type="match status" value="1"/>
</dbReference>
<dbReference type="InterPro" id="IPR000843">
    <property type="entry name" value="HTH_LacI"/>
</dbReference>
<dbReference type="Proteomes" id="UP000198702">
    <property type="component" value="Unassembled WGS sequence"/>
</dbReference>
<proteinExistence type="predicted"/>
<accession>A0A7Z7D1N5</accession>
<evidence type="ECO:0000256" key="2">
    <source>
        <dbReference type="ARBA" id="ARBA00023125"/>
    </source>
</evidence>
<organism evidence="5 6">
    <name type="scientific">Microbacterium saccharophilum</name>
    <dbReference type="NCBI Taxonomy" id="1213358"/>
    <lineage>
        <taxon>Bacteria</taxon>
        <taxon>Bacillati</taxon>
        <taxon>Actinomycetota</taxon>
        <taxon>Actinomycetes</taxon>
        <taxon>Micrococcales</taxon>
        <taxon>Microbacteriaceae</taxon>
        <taxon>Microbacterium</taxon>
    </lineage>
</organism>
<protein>
    <submittedName>
        <fullName evidence="5">DNA-binding transcriptional regulator, LacI/PurR family</fullName>
    </submittedName>
</protein>
<dbReference type="PROSITE" id="PS50932">
    <property type="entry name" value="HTH_LACI_2"/>
    <property type="match status" value="1"/>
</dbReference>
<evidence type="ECO:0000259" key="4">
    <source>
        <dbReference type="PROSITE" id="PS50932"/>
    </source>
</evidence>
<dbReference type="SUPFAM" id="SSF47413">
    <property type="entry name" value="lambda repressor-like DNA-binding domains"/>
    <property type="match status" value="1"/>
</dbReference>
<dbReference type="Pfam" id="PF13377">
    <property type="entry name" value="Peripla_BP_3"/>
    <property type="match status" value="1"/>
</dbReference>
<gene>
    <name evidence="5" type="ORF">SAMN04487751_2923</name>
</gene>
<dbReference type="GO" id="GO:0000976">
    <property type="term" value="F:transcription cis-regulatory region binding"/>
    <property type="evidence" value="ECO:0007669"/>
    <property type="project" value="TreeGrafter"/>
</dbReference>
<dbReference type="InterPro" id="IPR010982">
    <property type="entry name" value="Lambda_DNA-bd_dom_sf"/>
</dbReference>
<keyword evidence="3" id="KW-0804">Transcription</keyword>
<dbReference type="PROSITE" id="PS00356">
    <property type="entry name" value="HTH_LACI_1"/>
    <property type="match status" value="1"/>
</dbReference>
<keyword evidence="2 5" id="KW-0238">DNA-binding</keyword>
<dbReference type="GO" id="GO:0003700">
    <property type="term" value="F:DNA-binding transcription factor activity"/>
    <property type="evidence" value="ECO:0007669"/>
    <property type="project" value="TreeGrafter"/>
</dbReference>
<sequence>MTGNLGHMGQRSGTERVGMREVAARAGVSTQTVSRVINEHPHIRPETRARVEQAMADLGYRMNNAARSLGTSTTRTIGVLASDSDLFGPAAGIAALEAAARAAGRWISTAYADGSDPAAVGAAVDHLLAQGVDGIVVVAPHTATLRTLGDSVQGVPLVVLQGGAGEAPQVDGAALAVDHLAQLGHRRIARVAGPAAWHEAGLRDRGMDDALARHALTGAGRWEGDWSAAGGAALAKEVAAAVRAPDGPTAVAVANDQMALGLIAGLFDLGVRVPADVSITGFDDNPDAGFYRPALTTVRLDIAGEARRCIGELVAPGTAAAAAPPRLVVRDSTAPR</sequence>
<dbReference type="Gene3D" id="1.10.260.40">
    <property type="entry name" value="lambda repressor-like DNA-binding domains"/>
    <property type="match status" value="1"/>
</dbReference>
<dbReference type="AlphaFoldDB" id="A0A7Z7D1N5"/>
<dbReference type="PANTHER" id="PTHR30146:SF109">
    <property type="entry name" value="HTH-TYPE TRANSCRIPTIONAL REGULATOR GALS"/>
    <property type="match status" value="1"/>
</dbReference>
<dbReference type="Gene3D" id="3.40.50.2300">
    <property type="match status" value="2"/>
</dbReference>
<evidence type="ECO:0000256" key="3">
    <source>
        <dbReference type="ARBA" id="ARBA00023163"/>
    </source>
</evidence>
<comment type="caution">
    <text evidence="5">The sequence shown here is derived from an EMBL/GenBank/DDBJ whole genome shotgun (WGS) entry which is preliminary data.</text>
</comment>
<dbReference type="SUPFAM" id="SSF53822">
    <property type="entry name" value="Periplasmic binding protein-like I"/>
    <property type="match status" value="1"/>
</dbReference>
<evidence type="ECO:0000313" key="6">
    <source>
        <dbReference type="Proteomes" id="UP000198702"/>
    </source>
</evidence>
<keyword evidence="1" id="KW-0805">Transcription regulation</keyword>